<dbReference type="RefSeq" id="WP_092459752.1">
    <property type="nucleotide sequence ID" value="NZ_FPCJ01000001.1"/>
</dbReference>
<dbReference type="PROSITE" id="PS50005">
    <property type="entry name" value="TPR"/>
    <property type="match status" value="1"/>
</dbReference>
<dbReference type="SUPFAM" id="SSF82171">
    <property type="entry name" value="DPP6 N-terminal domain-like"/>
    <property type="match status" value="2"/>
</dbReference>
<feature type="repeat" description="TPR" evidence="4">
    <location>
        <begin position="69"/>
        <end position="102"/>
    </location>
</feature>
<dbReference type="InterPro" id="IPR011659">
    <property type="entry name" value="WD40"/>
</dbReference>
<evidence type="ECO:0000256" key="2">
    <source>
        <dbReference type="ARBA" id="ARBA00023136"/>
    </source>
</evidence>
<dbReference type="PANTHER" id="PTHR30329:SF21">
    <property type="entry name" value="LIPOPROTEIN YIAD-RELATED"/>
    <property type="match status" value="1"/>
</dbReference>
<evidence type="ECO:0000256" key="4">
    <source>
        <dbReference type="PROSITE-ProRule" id="PRU00339"/>
    </source>
</evidence>
<comment type="subcellular location">
    <subcellularLocation>
        <location evidence="1">Cell outer membrane</location>
    </subcellularLocation>
</comment>
<organism evidence="8 9">
    <name type="scientific">Thermoflavifilum thermophilum</name>
    <dbReference type="NCBI Taxonomy" id="1393122"/>
    <lineage>
        <taxon>Bacteria</taxon>
        <taxon>Pseudomonadati</taxon>
        <taxon>Bacteroidota</taxon>
        <taxon>Chitinophagia</taxon>
        <taxon>Chitinophagales</taxon>
        <taxon>Chitinophagaceae</taxon>
        <taxon>Thermoflavifilum</taxon>
    </lineage>
</organism>
<protein>
    <submittedName>
        <fullName evidence="8">WD40-like Beta Propeller Repeat</fullName>
    </submittedName>
</protein>
<evidence type="ECO:0000256" key="6">
    <source>
        <dbReference type="SAM" id="SignalP"/>
    </source>
</evidence>
<accession>A0A1I7NFF2</accession>
<dbReference type="InterPro" id="IPR011990">
    <property type="entry name" value="TPR-like_helical_dom_sf"/>
</dbReference>
<dbReference type="STRING" id="1393122.SAMN05660895_1677"/>
<dbReference type="Gene3D" id="3.30.1330.60">
    <property type="entry name" value="OmpA-like domain"/>
    <property type="match status" value="1"/>
</dbReference>
<dbReference type="CDD" id="cd07185">
    <property type="entry name" value="OmpA_C-like"/>
    <property type="match status" value="1"/>
</dbReference>
<dbReference type="InterPro" id="IPR019734">
    <property type="entry name" value="TPR_rpt"/>
</dbReference>
<proteinExistence type="predicted"/>
<dbReference type="Pfam" id="PF00691">
    <property type="entry name" value="OmpA"/>
    <property type="match status" value="1"/>
</dbReference>
<dbReference type="PROSITE" id="PS51123">
    <property type="entry name" value="OMPA_2"/>
    <property type="match status" value="1"/>
</dbReference>
<dbReference type="Proteomes" id="UP000199537">
    <property type="component" value="Unassembled WGS sequence"/>
</dbReference>
<evidence type="ECO:0000256" key="3">
    <source>
        <dbReference type="ARBA" id="ARBA00023237"/>
    </source>
</evidence>
<name>A0A1I7NFF2_9BACT</name>
<dbReference type="InterPro" id="IPR011042">
    <property type="entry name" value="6-blade_b-propeller_TolB-like"/>
</dbReference>
<keyword evidence="3" id="KW-0998">Cell outer membrane</keyword>
<dbReference type="CDD" id="cd15482">
    <property type="entry name" value="Sialidase_non-viral"/>
    <property type="match status" value="1"/>
</dbReference>
<keyword evidence="2 5" id="KW-0472">Membrane</keyword>
<dbReference type="GO" id="GO:0009279">
    <property type="term" value="C:cell outer membrane"/>
    <property type="evidence" value="ECO:0007669"/>
    <property type="project" value="UniProtKB-SubCell"/>
</dbReference>
<dbReference type="InterPro" id="IPR050330">
    <property type="entry name" value="Bact_OuterMem_StrucFunc"/>
</dbReference>
<dbReference type="SMART" id="SM00028">
    <property type="entry name" value="TPR"/>
    <property type="match status" value="2"/>
</dbReference>
<dbReference type="InterPro" id="IPR006664">
    <property type="entry name" value="OMP_bac"/>
</dbReference>
<dbReference type="SUPFAM" id="SSF49464">
    <property type="entry name" value="Carboxypeptidase regulatory domain-like"/>
    <property type="match status" value="1"/>
</dbReference>
<keyword evidence="6" id="KW-0732">Signal</keyword>
<sequence length="639" mass="71945">MTIYLKPCMLSGLLLCCLHLQVFAQYNPQKINKKARAYYLNAQSALDMQNFIQAVGYLKLAVKEDSNFLDAWAQLGSIALQQKQYEEAAGDFRQVMRIDSLYDPRLYFSYAKSLAGLGNFAEAITYIHRYLQIPNLGSGETESGNRWLQHFEIGLQTELQHHPFDPHNLGDSINTPDPEYFPSLTVDGRILVFTRNVHNQNEDFYISTWDAADSQWHKAVNLGPPVNTPENEGTAHISQDGRILIYAACNQPGGFGSCDIVYSVKTAHGWSDPINLGPNVNSRFWDSQPCLSPDNHDLYFVSNRPGGYGGSDIYVCHLQPDGTWSKPENLGPNINTPGDETSPFIHADNQTLYFASNGWPGIGDMDLFYSRRQPDGSWSKPVNLGYPINTIDHDGTLFVAADGKTAYFASDRFNGFGQLDIYSFILYPEARPIQTLYVKGEVYDSLTHQPLSAFIDLIDVATDSLITRIRSDINGHYLVTLPVGKIYAFHVSHPGYLFYSDQFSLVNQQAYRPYEINIPLQPIQLHARMVLKNIFFDFNKYDLKPESKPELDKLVQFLKDNPTLHIAIKGYTDSVGSASFNLTLSQHRAEAVMQYLIAHGIQANRLKAVGYGEAQPVASNETEEGRALNRRVEFEVTEK</sequence>
<dbReference type="Pfam" id="PF13181">
    <property type="entry name" value="TPR_8"/>
    <property type="match status" value="1"/>
</dbReference>
<dbReference type="EMBL" id="FPCJ01000001">
    <property type="protein sequence ID" value="SFV33394.1"/>
    <property type="molecule type" value="Genomic_DNA"/>
</dbReference>
<dbReference type="Gene3D" id="1.25.40.10">
    <property type="entry name" value="Tetratricopeptide repeat domain"/>
    <property type="match status" value="1"/>
</dbReference>
<feature type="chain" id="PRO_5011562044" evidence="6">
    <location>
        <begin position="25"/>
        <end position="639"/>
    </location>
</feature>
<evidence type="ECO:0000256" key="5">
    <source>
        <dbReference type="PROSITE-ProRule" id="PRU00473"/>
    </source>
</evidence>
<keyword evidence="9" id="KW-1185">Reference proteome</keyword>
<evidence type="ECO:0000313" key="8">
    <source>
        <dbReference type="EMBL" id="SFV33394.1"/>
    </source>
</evidence>
<dbReference type="InterPro" id="IPR006665">
    <property type="entry name" value="OmpA-like"/>
</dbReference>
<dbReference type="SUPFAM" id="SSF103088">
    <property type="entry name" value="OmpA-like"/>
    <property type="match status" value="1"/>
</dbReference>
<dbReference type="InterPro" id="IPR008969">
    <property type="entry name" value="CarboxyPept-like_regulatory"/>
</dbReference>
<gene>
    <name evidence="8" type="ORF">SAMN05660895_1677</name>
</gene>
<feature type="domain" description="OmpA-like" evidence="7">
    <location>
        <begin position="523"/>
        <end position="639"/>
    </location>
</feature>
<dbReference type="SUPFAM" id="SSF48452">
    <property type="entry name" value="TPR-like"/>
    <property type="match status" value="1"/>
</dbReference>
<dbReference type="Gene3D" id="2.60.40.1120">
    <property type="entry name" value="Carboxypeptidase-like, regulatory domain"/>
    <property type="match status" value="1"/>
</dbReference>
<evidence type="ECO:0000259" key="7">
    <source>
        <dbReference type="PROSITE" id="PS51123"/>
    </source>
</evidence>
<dbReference type="AlphaFoldDB" id="A0A1I7NFF2"/>
<dbReference type="Gene3D" id="2.120.10.30">
    <property type="entry name" value="TolB, C-terminal domain"/>
    <property type="match status" value="1"/>
</dbReference>
<dbReference type="PRINTS" id="PR01021">
    <property type="entry name" value="OMPADOMAIN"/>
</dbReference>
<evidence type="ECO:0000313" key="9">
    <source>
        <dbReference type="Proteomes" id="UP000199537"/>
    </source>
</evidence>
<dbReference type="Pfam" id="PF07676">
    <property type="entry name" value="PD40"/>
    <property type="match status" value="5"/>
</dbReference>
<reference evidence="9" key="1">
    <citation type="submission" date="2016-10" db="EMBL/GenBank/DDBJ databases">
        <authorList>
            <person name="Varghese N."/>
            <person name="Submissions S."/>
        </authorList>
    </citation>
    <scope>NUCLEOTIDE SEQUENCE [LARGE SCALE GENOMIC DNA]</scope>
    <source>
        <strain evidence="9">DSM 14807</strain>
    </source>
</reference>
<dbReference type="PANTHER" id="PTHR30329">
    <property type="entry name" value="STATOR ELEMENT OF FLAGELLAR MOTOR COMPLEX"/>
    <property type="match status" value="1"/>
</dbReference>
<evidence type="ECO:0000256" key="1">
    <source>
        <dbReference type="ARBA" id="ARBA00004442"/>
    </source>
</evidence>
<feature type="signal peptide" evidence="6">
    <location>
        <begin position="1"/>
        <end position="24"/>
    </location>
</feature>
<dbReference type="OrthoDB" id="9809364at2"/>
<dbReference type="InterPro" id="IPR036737">
    <property type="entry name" value="OmpA-like_sf"/>
</dbReference>
<keyword evidence="4" id="KW-0802">TPR repeat</keyword>